<keyword evidence="7" id="KW-0021">Allosteric enzyme</keyword>
<dbReference type="PIRSF" id="PIRSF000102">
    <property type="entry name" value="Lac_mal_DH"/>
    <property type="match status" value="1"/>
</dbReference>
<keyword evidence="10" id="KW-0732">Signal</keyword>
<dbReference type="Pfam" id="PF02866">
    <property type="entry name" value="Ldh_1_C"/>
    <property type="match status" value="1"/>
</dbReference>
<evidence type="ECO:0000256" key="6">
    <source>
        <dbReference type="ARBA" id="ARBA00049258"/>
    </source>
</evidence>
<feature type="binding site" evidence="7 9">
    <location>
        <begin position="121"/>
        <end position="123"/>
    </location>
    <ligand>
        <name>NAD(+)</name>
        <dbReference type="ChEBI" id="CHEBI:57540"/>
    </ligand>
</feature>
<comment type="catalytic activity">
    <reaction evidence="6 7">
        <text>(S)-lactate + NAD(+) = pyruvate + NADH + H(+)</text>
        <dbReference type="Rhea" id="RHEA:23444"/>
        <dbReference type="ChEBI" id="CHEBI:15361"/>
        <dbReference type="ChEBI" id="CHEBI:15378"/>
        <dbReference type="ChEBI" id="CHEBI:16651"/>
        <dbReference type="ChEBI" id="CHEBI:57540"/>
        <dbReference type="ChEBI" id="CHEBI:57945"/>
        <dbReference type="EC" id="1.1.1.27"/>
    </reaction>
</comment>
<keyword evidence="5 7" id="KW-0520">NAD</keyword>
<evidence type="ECO:0000313" key="13">
    <source>
        <dbReference type="EMBL" id="CUN07202.1"/>
    </source>
</evidence>
<feature type="domain" description="Lactate/malate dehydrogenase C-terminal" evidence="12">
    <location>
        <begin position="148"/>
        <end position="316"/>
    </location>
</feature>
<comment type="similarity">
    <text evidence="2 7">Belongs to the LDH/MDH superfamily. LDH family.</text>
</comment>
<dbReference type="UniPathway" id="UPA00554">
    <property type="reaction ID" value="UER00611"/>
</dbReference>
<evidence type="ECO:0000256" key="2">
    <source>
        <dbReference type="ARBA" id="ARBA00006054"/>
    </source>
</evidence>
<feature type="binding site" evidence="7">
    <location>
        <position position="17"/>
    </location>
    <ligand>
        <name>NAD(+)</name>
        <dbReference type="ChEBI" id="CHEBI:57540"/>
    </ligand>
</feature>
<feature type="binding site" evidence="7">
    <location>
        <position position="156"/>
    </location>
    <ligand>
        <name>beta-D-fructose 1,6-bisphosphate</name>
        <dbReference type="ChEBI" id="CHEBI:32966"/>
        <note>allosteric activator</note>
    </ligand>
</feature>
<feature type="binding site" evidence="9">
    <location>
        <begin position="13"/>
        <end position="18"/>
    </location>
    <ligand>
        <name>NAD(+)</name>
        <dbReference type="ChEBI" id="CHEBI:57540"/>
    </ligand>
</feature>
<feature type="binding site" evidence="7">
    <location>
        <position position="91"/>
    </location>
    <ligand>
        <name>substrate</name>
    </ligand>
</feature>
<dbReference type="GO" id="GO:0006096">
    <property type="term" value="P:glycolytic process"/>
    <property type="evidence" value="ECO:0007669"/>
    <property type="project" value="UniProtKB-UniRule"/>
</dbReference>
<dbReference type="PANTHER" id="PTHR43128:SF16">
    <property type="entry name" value="L-LACTATE DEHYDROGENASE"/>
    <property type="match status" value="1"/>
</dbReference>
<dbReference type="Pfam" id="PF00056">
    <property type="entry name" value="Ldh_1_N"/>
    <property type="match status" value="1"/>
</dbReference>
<comment type="subcellular location">
    <subcellularLocation>
        <location evidence="7">Cytoplasm</location>
    </subcellularLocation>
</comment>
<evidence type="ECO:0000259" key="12">
    <source>
        <dbReference type="Pfam" id="PF02866"/>
    </source>
</evidence>
<dbReference type="NCBIfam" id="NF000824">
    <property type="entry name" value="PRK00066.1"/>
    <property type="match status" value="1"/>
</dbReference>
<accession>A0A173TW88</accession>
<keyword evidence="4 7" id="KW-0560">Oxidoreductase</keyword>
<dbReference type="PANTHER" id="PTHR43128">
    <property type="entry name" value="L-2-HYDROXYCARBOXYLATE DEHYDROGENASE (NAD(P)(+))"/>
    <property type="match status" value="1"/>
</dbReference>
<dbReference type="InterPro" id="IPR001236">
    <property type="entry name" value="Lactate/malate_DH_N"/>
</dbReference>
<evidence type="ECO:0000313" key="15">
    <source>
        <dbReference type="Proteomes" id="UP000095350"/>
    </source>
</evidence>
<feature type="binding site" evidence="9">
    <location>
        <position position="98"/>
    </location>
    <ligand>
        <name>NAD(+)</name>
        <dbReference type="ChEBI" id="CHEBI:57540"/>
    </ligand>
</feature>
<keyword evidence="7" id="KW-0963">Cytoplasm</keyword>
<feature type="chain" id="PRO_5038212913" description="L-lactate dehydrogenase" evidence="10">
    <location>
        <begin position="25"/>
        <end position="321"/>
    </location>
</feature>
<evidence type="ECO:0000256" key="4">
    <source>
        <dbReference type="ARBA" id="ARBA00023002"/>
    </source>
</evidence>
<feature type="binding site" evidence="7">
    <location>
        <position position="146"/>
    </location>
    <ligand>
        <name>NAD(+)</name>
        <dbReference type="ChEBI" id="CHEBI:57540"/>
    </ligand>
</feature>
<protein>
    <recommendedName>
        <fullName evidence="3 7">L-lactate dehydrogenase</fullName>
        <shortName evidence="7">L-LDH</shortName>
        <ecNumber evidence="3 7">1.1.1.27</ecNumber>
    </recommendedName>
</protein>
<dbReference type="RefSeq" id="WP_055194260.1">
    <property type="nucleotide sequence ID" value="NZ_CABIYH010000012.1"/>
</dbReference>
<sequence length="321" mass="35452">MDKMNIRKAAMIGCGFVGASSAFALMQSGIFSEMVMIDADHAKAEGEAMDLSHGLPFARPVKIYAGDYDDIVDAGIIIITAGANQKPDETRLDLIHKNVEIYKQIIPEIAKRGCEGILLIVSNPVDILTYTALKLSGFPEHRVIGSGTVLDTARLKYLIGEHLGVDNRSVHAFIIGEHGDSELAAWSNANISGVRLSDFCEMRGHFMHEESENRIYEKVRNSAYEIIERKHATYYGIAMAVKRICECIIRNEQSILPVSSMMHGIYGMKDIVISMPAIVGKDGVENVIPISLDEEEKMQLKRSADILTGMKEMIKKEHGIG</sequence>
<dbReference type="HAMAP" id="MF_00488">
    <property type="entry name" value="Lactate_dehydrog"/>
    <property type="match status" value="1"/>
</dbReference>
<dbReference type="PaxDb" id="166486-ERS852572_01774"/>
<dbReference type="NCBIfam" id="TIGR01771">
    <property type="entry name" value="L-LDH-NAD"/>
    <property type="match status" value="1"/>
</dbReference>
<dbReference type="InterPro" id="IPR022383">
    <property type="entry name" value="Lactate/malate_DH_C"/>
</dbReference>
<dbReference type="GO" id="GO:0004459">
    <property type="term" value="F:L-lactate dehydrogenase (NAD+) activity"/>
    <property type="evidence" value="ECO:0007669"/>
    <property type="project" value="UniProtKB-UniRule"/>
</dbReference>
<evidence type="ECO:0000256" key="9">
    <source>
        <dbReference type="PIRSR" id="PIRSR000102-3"/>
    </source>
</evidence>
<dbReference type="EMBL" id="WNAJ01000002">
    <property type="protein sequence ID" value="MTR83958.1"/>
    <property type="molecule type" value="Genomic_DNA"/>
</dbReference>
<evidence type="ECO:0000256" key="1">
    <source>
        <dbReference type="ARBA" id="ARBA00004843"/>
    </source>
</evidence>
<dbReference type="STRING" id="166486.ERS852572_01774"/>
<evidence type="ECO:0000256" key="7">
    <source>
        <dbReference type="HAMAP-Rule" id="MF_00488"/>
    </source>
</evidence>
<dbReference type="CDD" id="cd05292">
    <property type="entry name" value="LDH_2"/>
    <property type="match status" value="1"/>
</dbReference>
<dbReference type="SUPFAM" id="SSF56327">
    <property type="entry name" value="LDH C-terminal domain-like"/>
    <property type="match status" value="1"/>
</dbReference>
<dbReference type="SUPFAM" id="SSF51735">
    <property type="entry name" value="NAD(P)-binding Rossmann-fold domains"/>
    <property type="match status" value="1"/>
</dbReference>
<feature type="binding site" evidence="7 9">
    <location>
        <position position="38"/>
    </location>
    <ligand>
        <name>NAD(+)</name>
        <dbReference type="ChEBI" id="CHEBI:57540"/>
    </ligand>
</feature>
<feature type="active site" description="Proton acceptor" evidence="7 8">
    <location>
        <position position="178"/>
    </location>
</feature>
<dbReference type="Gene3D" id="3.90.110.10">
    <property type="entry name" value="Lactate dehydrogenase/glycoside hydrolase, family 4, C-terminal"/>
    <property type="match status" value="1"/>
</dbReference>
<feature type="binding site" evidence="7">
    <location>
        <position position="233"/>
    </location>
    <ligand>
        <name>substrate</name>
    </ligand>
</feature>
<dbReference type="InterPro" id="IPR011304">
    <property type="entry name" value="L-lactate_DH"/>
</dbReference>
<feature type="binding site" evidence="7">
    <location>
        <position position="43"/>
    </location>
    <ligand>
        <name>NAD(+)</name>
        <dbReference type="ChEBI" id="CHEBI:57540"/>
    </ligand>
</feature>
<evidence type="ECO:0000256" key="8">
    <source>
        <dbReference type="PIRSR" id="PIRSR000102-1"/>
    </source>
</evidence>
<evidence type="ECO:0000256" key="3">
    <source>
        <dbReference type="ARBA" id="ARBA00012967"/>
    </source>
</evidence>
<dbReference type="FunFam" id="3.40.50.720:FF:000018">
    <property type="entry name" value="Malate dehydrogenase"/>
    <property type="match status" value="1"/>
</dbReference>
<feature type="binding site" evidence="7">
    <location>
        <position position="68"/>
    </location>
    <ligand>
        <name>NAD(+)</name>
        <dbReference type="ChEBI" id="CHEBI:57540"/>
    </ligand>
</feature>
<feature type="signal peptide" evidence="10">
    <location>
        <begin position="1"/>
        <end position="24"/>
    </location>
</feature>
<dbReference type="GO" id="GO:0006089">
    <property type="term" value="P:lactate metabolic process"/>
    <property type="evidence" value="ECO:0007669"/>
    <property type="project" value="TreeGrafter"/>
</dbReference>
<dbReference type="InterPro" id="IPR018177">
    <property type="entry name" value="L-lactate_DH_AS"/>
</dbReference>
<dbReference type="InterPro" id="IPR036291">
    <property type="entry name" value="NAD(P)-bd_dom_sf"/>
</dbReference>
<reference evidence="13 15" key="1">
    <citation type="submission" date="2015-09" db="EMBL/GenBank/DDBJ databases">
        <authorList>
            <consortium name="Pathogen Informatics"/>
        </authorList>
    </citation>
    <scope>NUCLEOTIDE SEQUENCE [LARGE SCALE GENOMIC DNA]</scope>
    <source>
        <strain evidence="13 15">2789STDY5834960</strain>
    </source>
</reference>
<gene>
    <name evidence="13" type="primary">ldh_1</name>
    <name evidence="7" type="synonym">ldh</name>
    <name evidence="13" type="ORF">ERS852572_01774</name>
    <name evidence="14" type="ORF">GMD50_02590</name>
</gene>
<evidence type="ECO:0000256" key="5">
    <source>
        <dbReference type="ARBA" id="ARBA00023027"/>
    </source>
</evidence>
<comment type="subunit">
    <text evidence="7">Homotetramer.</text>
</comment>
<evidence type="ECO:0000256" key="10">
    <source>
        <dbReference type="SAM" id="SignalP"/>
    </source>
</evidence>
<comment type="caution">
    <text evidence="7">Lacks conserved residue(s) required for the propagation of feature annotation.</text>
</comment>
<feature type="domain" description="Lactate/malate dehydrogenase N-terminal" evidence="11">
    <location>
        <begin position="8"/>
        <end position="145"/>
    </location>
</feature>
<evidence type="ECO:0000259" key="11">
    <source>
        <dbReference type="Pfam" id="PF00056"/>
    </source>
</evidence>
<dbReference type="GO" id="GO:0005737">
    <property type="term" value="C:cytoplasm"/>
    <property type="evidence" value="ECO:0007669"/>
    <property type="project" value="UniProtKB-SubCell"/>
</dbReference>
<keyword evidence="7" id="KW-0597">Phosphoprotein</keyword>
<dbReference type="Proteomes" id="UP000095350">
    <property type="component" value="Unassembled WGS sequence"/>
</dbReference>
<dbReference type="EC" id="1.1.1.27" evidence="3 7"/>
<comment type="activity regulation">
    <text evidence="7">Allosterically activated by fructose 1,6-bisphosphate (FBP).</text>
</comment>
<feature type="modified residue" description="Phosphotyrosine" evidence="7">
    <location>
        <position position="224"/>
    </location>
</feature>
<dbReference type="InterPro" id="IPR001557">
    <property type="entry name" value="L-lactate/malate_DH"/>
</dbReference>
<organism evidence="13 15">
    <name type="scientific">Roseburia intestinalis</name>
    <dbReference type="NCBI Taxonomy" id="166486"/>
    <lineage>
        <taxon>Bacteria</taxon>
        <taxon>Bacillati</taxon>
        <taxon>Bacillota</taxon>
        <taxon>Clostridia</taxon>
        <taxon>Lachnospirales</taxon>
        <taxon>Lachnospiraceae</taxon>
        <taxon>Roseburia</taxon>
    </lineage>
</organism>
<dbReference type="PRINTS" id="PR00086">
    <property type="entry name" value="LLDHDRGNASE"/>
</dbReference>
<feature type="binding site" evidence="7">
    <location>
        <position position="85"/>
    </location>
    <ligand>
        <name>substrate</name>
    </ligand>
</feature>
<dbReference type="PROSITE" id="PS00064">
    <property type="entry name" value="L_LDH"/>
    <property type="match status" value="1"/>
</dbReference>
<dbReference type="OrthoDB" id="9802969at2"/>
<comment type="pathway">
    <text evidence="1 7">Fermentation; pyruvate fermentation to lactate; (S)-lactate from pyruvate: step 1/1.</text>
</comment>
<feature type="binding site" evidence="7">
    <location>
        <begin position="123"/>
        <end position="126"/>
    </location>
    <ligand>
        <name>substrate</name>
    </ligand>
</feature>
<name>A0A173TW88_9FIRM</name>
<dbReference type="Gene3D" id="3.40.50.720">
    <property type="entry name" value="NAD(P)-binding Rossmann-like Domain"/>
    <property type="match status" value="1"/>
</dbReference>
<comment type="function">
    <text evidence="7">Catalyzes the conversion of lactate to pyruvate.</text>
</comment>
<feature type="binding site" evidence="7">
    <location>
        <begin position="151"/>
        <end position="154"/>
    </location>
    <ligand>
        <name>substrate</name>
    </ligand>
</feature>
<proteinExistence type="inferred from homology"/>
<feature type="binding site" evidence="7">
    <location>
        <begin position="82"/>
        <end position="83"/>
    </location>
    <ligand>
        <name>NAD(+)</name>
        <dbReference type="ChEBI" id="CHEBI:57540"/>
    </ligand>
</feature>
<evidence type="ECO:0000313" key="14">
    <source>
        <dbReference type="EMBL" id="MTR83958.1"/>
    </source>
</evidence>
<dbReference type="InterPro" id="IPR015955">
    <property type="entry name" value="Lactate_DH/Glyco_Ohase_4_C"/>
</dbReference>
<dbReference type="Proteomes" id="UP000478483">
    <property type="component" value="Unassembled WGS sequence"/>
</dbReference>
<dbReference type="AlphaFoldDB" id="A0A173TW88"/>
<feature type="binding site" evidence="7">
    <location>
        <position position="171"/>
    </location>
    <ligand>
        <name>beta-D-fructose 1,6-bisphosphate</name>
        <dbReference type="ChEBI" id="CHEBI:32966"/>
        <note>allosteric activator</note>
    </ligand>
</feature>
<dbReference type="EMBL" id="CYXZ01000012">
    <property type="protein sequence ID" value="CUN07202.1"/>
    <property type="molecule type" value="Genomic_DNA"/>
</dbReference>
<evidence type="ECO:0000313" key="16">
    <source>
        <dbReference type="Proteomes" id="UP000478483"/>
    </source>
</evidence>
<reference evidence="14 16" key="2">
    <citation type="journal article" date="2019" name="Nat. Med.">
        <title>A library of human gut bacterial isolates paired with longitudinal multiomics data enables mechanistic microbiome research.</title>
        <authorList>
            <person name="Poyet M."/>
            <person name="Groussin M."/>
            <person name="Gibbons S.M."/>
            <person name="Avila-Pacheco J."/>
            <person name="Jiang X."/>
            <person name="Kearney S.M."/>
            <person name="Perrotta A.R."/>
            <person name="Berdy B."/>
            <person name="Zhao S."/>
            <person name="Lieberman T.D."/>
            <person name="Swanson P.K."/>
            <person name="Smith M."/>
            <person name="Roesemann S."/>
            <person name="Alexander J.E."/>
            <person name="Rich S.A."/>
            <person name="Livny J."/>
            <person name="Vlamakis H."/>
            <person name="Clish C."/>
            <person name="Bullock K."/>
            <person name="Deik A."/>
            <person name="Scott J."/>
            <person name="Pierce K.A."/>
            <person name="Xavier R.J."/>
            <person name="Alm E.J."/>
        </authorList>
    </citation>
    <scope>NUCLEOTIDE SEQUENCE [LARGE SCALE GENOMIC DNA]</scope>
    <source>
        <strain evidence="14 16">BIOML-A1</strain>
    </source>
</reference>